<dbReference type="SUPFAM" id="SSF58104">
    <property type="entry name" value="Methyl-accepting chemotaxis protein (MCP) signaling domain"/>
    <property type="match status" value="1"/>
</dbReference>
<feature type="domain" description="Methyl-accepting transducer" evidence="10">
    <location>
        <begin position="307"/>
        <end position="529"/>
    </location>
</feature>
<dbReference type="Pfam" id="PF00672">
    <property type="entry name" value="HAMP"/>
    <property type="match status" value="1"/>
</dbReference>
<evidence type="ECO:0000259" key="10">
    <source>
        <dbReference type="PROSITE" id="PS50111"/>
    </source>
</evidence>
<evidence type="ECO:0000256" key="1">
    <source>
        <dbReference type="ARBA" id="ARBA00004429"/>
    </source>
</evidence>
<feature type="domain" description="T-SNARE coiled-coil homology" evidence="11">
    <location>
        <begin position="459"/>
        <end position="521"/>
    </location>
</feature>
<feature type="domain" description="HAMP" evidence="12">
    <location>
        <begin position="213"/>
        <end position="266"/>
    </location>
</feature>
<evidence type="ECO:0000313" key="13">
    <source>
        <dbReference type="EMBL" id="ASG20888.1"/>
    </source>
</evidence>
<dbReference type="PROSITE" id="PS50111">
    <property type="entry name" value="CHEMOTAXIS_TRANSDUC_2"/>
    <property type="match status" value="1"/>
</dbReference>
<dbReference type="GO" id="GO:0006935">
    <property type="term" value="P:chemotaxis"/>
    <property type="evidence" value="ECO:0007669"/>
    <property type="project" value="InterPro"/>
</dbReference>
<comment type="similarity">
    <text evidence="8">Belongs to the methyl-accepting chemotaxis (MCP) protein family.</text>
</comment>
<dbReference type="Pfam" id="PF17200">
    <property type="entry name" value="sCache_2"/>
    <property type="match status" value="1"/>
</dbReference>
<keyword evidence="6" id="KW-0472">Membrane</keyword>
<dbReference type="PROSITE" id="PS50885">
    <property type="entry name" value="HAMP"/>
    <property type="match status" value="1"/>
</dbReference>
<dbReference type="RefSeq" id="WP_088871693.1">
    <property type="nucleotide sequence ID" value="NZ_CP022110.1"/>
</dbReference>
<dbReference type="Proteomes" id="UP000197153">
    <property type="component" value="Chromosome 1"/>
</dbReference>
<dbReference type="InterPro" id="IPR004090">
    <property type="entry name" value="Chemotax_Me-accpt_rcpt"/>
</dbReference>
<evidence type="ECO:0000256" key="9">
    <source>
        <dbReference type="PROSITE-ProRule" id="PRU00284"/>
    </source>
</evidence>
<protein>
    <submittedName>
        <fullName evidence="13">Methyl-accepting chemotaxis receptor/sensory transducer</fullName>
    </submittedName>
</protein>
<keyword evidence="3" id="KW-0997">Cell inner membrane</keyword>
<dbReference type="Gene3D" id="3.30.450.20">
    <property type="entry name" value="PAS domain"/>
    <property type="match status" value="1"/>
</dbReference>
<evidence type="ECO:0000313" key="14">
    <source>
        <dbReference type="Proteomes" id="UP000197153"/>
    </source>
</evidence>
<dbReference type="InterPro" id="IPR004089">
    <property type="entry name" value="MCPsignal_dom"/>
</dbReference>
<keyword evidence="13" id="KW-0675">Receptor</keyword>
<dbReference type="PANTHER" id="PTHR32089:SF112">
    <property type="entry name" value="LYSOZYME-LIKE PROTEIN-RELATED"/>
    <property type="match status" value="1"/>
</dbReference>
<dbReference type="GO" id="GO:0005886">
    <property type="term" value="C:plasma membrane"/>
    <property type="evidence" value="ECO:0007669"/>
    <property type="project" value="UniProtKB-SubCell"/>
</dbReference>
<dbReference type="Gene3D" id="1.10.287.950">
    <property type="entry name" value="Methyl-accepting chemotaxis protein"/>
    <property type="match status" value="1"/>
</dbReference>
<dbReference type="PROSITE" id="PS50192">
    <property type="entry name" value="T_SNARE"/>
    <property type="match status" value="1"/>
</dbReference>
<gene>
    <name evidence="13" type="ORF">Y958_08735</name>
</gene>
<evidence type="ECO:0000256" key="5">
    <source>
        <dbReference type="ARBA" id="ARBA00022989"/>
    </source>
</evidence>
<dbReference type="Pfam" id="PF00015">
    <property type="entry name" value="MCPsignal"/>
    <property type="match status" value="1"/>
</dbReference>
<dbReference type="InterPro" id="IPR000727">
    <property type="entry name" value="T_SNARE_dom"/>
</dbReference>
<keyword evidence="4" id="KW-0812">Transmembrane</keyword>
<dbReference type="GO" id="GO:0007165">
    <property type="term" value="P:signal transduction"/>
    <property type="evidence" value="ECO:0007669"/>
    <property type="project" value="UniProtKB-KW"/>
</dbReference>
<dbReference type="InterPro" id="IPR003660">
    <property type="entry name" value="HAMP_dom"/>
</dbReference>
<dbReference type="GO" id="GO:0004888">
    <property type="term" value="F:transmembrane signaling receptor activity"/>
    <property type="evidence" value="ECO:0007669"/>
    <property type="project" value="InterPro"/>
</dbReference>
<evidence type="ECO:0000259" key="12">
    <source>
        <dbReference type="PROSITE" id="PS50885"/>
    </source>
</evidence>
<evidence type="ECO:0000256" key="6">
    <source>
        <dbReference type="ARBA" id="ARBA00023136"/>
    </source>
</evidence>
<organism evidence="13 14">
    <name type="scientific">Nitrospirillum viridazoti CBAmc</name>
    <dbReference type="NCBI Taxonomy" id="1441467"/>
    <lineage>
        <taxon>Bacteria</taxon>
        <taxon>Pseudomonadati</taxon>
        <taxon>Pseudomonadota</taxon>
        <taxon>Alphaproteobacteria</taxon>
        <taxon>Rhodospirillales</taxon>
        <taxon>Azospirillaceae</taxon>
        <taxon>Nitrospirillum</taxon>
        <taxon>Nitrospirillum viridazoti</taxon>
    </lineage>
</organism>
<evidence type="ECO:0000256" key="3">
    <source>
        <dbReference type="ARBA" id="ARBA00022519"/>
    </source>
</evidence>
<evidence type="ECO:0000256" key="4">
    <source>
        <dbReference type="ARBA" id="ARBA00022692"/>
    </source>
</evidence>
<proteinExistence type="inferred from homology"/>
<keyword evidence="14" id="KW-1185">Reference proteome</keyword>
<dbReference type="PANTHER" id="PTHR32089">
    <property type="entry name" value="METHYL-ACCEPTING CHEMOTAXIS PROTEIN MCPB"/>
    <property type="match status" value="1"/>
</dbReference>
<dbReference type="CDD" id="cd06225">
    <property type="entry name" value="HAMP"/>
    <property type="match status" value="1"/>
</dbReference>
<evidence type="ECO:0000256" key="8">
    <source>
        <dbReference type="ARBA" id="ARBA00029447"/>
    </source>
</evidence>
<evidence type="ECO:0000256" key="7">
    <source>
        <dbReference type="ARBA" id="ARBA00023224"/>
    </source>
</evidence>
<dbReference type="AlphaFoldDB" id="A0A248JS21"/>
<keyword evidence="2" id="KW-1003">Cell membrane</keyword>
<dbReference type="InterPro" id="IPR033480">
    <property type="entry name" value="sCache_2"/>
</dbReference>
<dbReference type="Gene3D" id="6.10.340.10">
    <property type="match status" value="1"/>
</dbReference>
<evidence type="ECO:0000256" key="2">
    <source>
        <dbReference type="ARBA" id="ARBA00022475"/>
    </source>
</evidence>
<dbReference type="PRINTS" id="PR00260">
    <property type="entry name" value="CHEMTRNSDUCR"/>
</dbReference>
<dbReference type="SMART" id="SM00304">
    <property type="entry name" value="HAMP"/>
    <property type="match status" value="2"/>
</dbReference>
<dbReference type="EMBL" id="CP022110">
    <property type="protein sequence ID" value="ASG20888.1"/>
    <property type="molecule type" value="Genomic_DNA"/>
</dbReference>
<keyword evidence="7 9" id="KW-0807">Transducer</keyword>
<dbReference type="SMART" id="SM01049">
    <property type="entry name" value="Cache_2"/>
    <property type="match status" value="1"/>
</dbReference>
<dbReference type="KEGG" id="nao:Y958_08735"/>
<accession>A0A248JS21</accession>
<comment type="subcellular location">
    <subcellularLocation>
        <location evidence="1">Cell inner membrane</location>
        <topology evidence="1">Multi-pass membrane protein</topology>
    </subcellularLocation>
</comment>
<dbReference type="SMART" id="SM00283">
    <property type="entry name" value="MA"/>
    <property type="match status" value="1"/>
</dbReference>
<name>A0A248JS21_9PROT</name>
<evidence type="ECO:0000259" key="11">
    <source>
        <dbReference type="PROSITE" id="PS50192"/>
    </source>
</evidence>
<reference evidence="13 14" key="1">
    <citation type="submission" date="2017-06" db="EMBL/GenBank/DDBJ databases">
        <title>Complete genome sequence of Nitrospirillum amazonense strain CBAmC, an endophytic nitrogen-fixing and plant growth-promoting bacterium, isolated from sugarcane.</title>
        <authorList>
            <person name="Schwab S."/>
            <person name="dos Santos Teixeira K.R."/>
            <person name="Simoes Araujo J.L."/>
            <person name="Soares Vidal M."/>
            <person name="Borges de Freitas H.R."/>
            <person name="Rivello Crivelaro A.L."/>
            <person name="Bueno de Camargo Nunes A."/>
            <person name="dos Santos C.M."/>
            <person name="Palmeira da Silva Rosa D."/>
            <person name="da Silva Padilha D."/>
            <person name="da Silva E."/>
            <person name="Araujo Terra L."/>
            <person name="Soares Mendes V."/>
            <person name="Farinelli L."/>
            <person name="Magalhaes Cruz L."/>
            <person name="Baldani J.I."/>
        </authorList>
    </citation>
    <scope>NUCLEOTIDE SEQUENCE [LARGE SCALE GENOMIC DNA]</scope>
    <source>
        <strain evidence="13 14">CBAmC</strain>
    </source>
</reference>
<keyword evidence="5" id="KW-1133">Transmembrane helix</keyword>
<sequence length="561" mass="57993">MSFLKSLRGISGRILLIPLLAVIALAALGAVTVVTSSRTLMEERQARARVAVEAAISQIQTLEAKAKAGEMPEDKAKELALDLARAFRYDGDHYLIIHDDTGLTLASGQSRTLEGKRNMDSVDANGVHYAQDQLQRAKEGGGFSYYVWPPKTGAPPAPKATYNKLTSGWGWVVSSGIYIDDVDAAARASGYRTAGTVGLLALATFGLALWLSRGITGPLLRLTNTTNRLADGDLSVTVPGTSRTDEIGTLAQAVNVLRDRSAEAVHLRERQEGMKEEAERERKAALARLADEFEGSVKTVVDGIAAATTEMAASADAATTAAARAEDQTTSAAAAAEQTSANVATVAAATDELSASIHEIARQITQSSEIAAGAVAEVGRTSTAMGDLAASAARVGDIVALITGIAGQTNLLALNATIEAARAGEAGKGFAVVASEVKNLATQTAKATEEIQAKVAEIQGMTDAAVDAIAGIGQTVNRMNEITAAVAAAVEEQGAATAEIAGNVQQAATGTQQVSGNVTAARQAVTETGQVAHTVRTAAGELSVEAERLRGQVHGFLANIR</sequence>